<comment type="caution">
    <text evidence="1">The sequence shown here is derived from an EMBL/GenBank/DDBJ whole genome shotgun (WGS) entry which is preliminary data.</text>
</comment>
<proteinExistence type="predicted"/>
<reference evidence="1 2" key="1">
    <citation type="submission" date="2019-03" db="EMBL/GenBank/DDBJ databases">
        <title>Genomic Encyclopedia of Type Strains, Phase IV (KMG-IV): sequencing the most valuable type-strain genomes for metagenomic binning, comparative biology and taxonomic classification.</title>
        <authorList>
            <person name="Goeker M."/>
        </authorList>
    </citation>
    <scope>NUCLEOTIDE SEQUENCE [LARGE SCALE GENOMIC DNA]</scope>
    <source>
        <strain evidence="1 2">DSM 103792</strain>
    </source>
</reference>
<dbReference type="AlphaFoldDB" id="A0A4R6UFY9"/>
<gene>
    <name evidence="1" type="ORF">EV696_11824</name>
</gene>
<organism evidence="1 2">
    <name type="scientific">Permianibacter aggregans</name>
    <dbReference type="NCBI Taxonomy" id="1510150"/>
    <lineage>
        <taxon>Bacteria</taxon>
        <taxon>Pseudomonadati</taxon>
        <taxon>Pseudomonadota</taxon>
        <taxon>Gammaproteobacteria</taxon>
        <taxon>Pseudomonadales</taxon>
        <taxon>Pseudomonadaceae</taxon>
        <taxon>Permianibacter</taxon>
    </lineage>
</organism>
<dbReference type="EMBL" id="SNYM01000018">
    <property type="protein sequence ID" value="TDQ45678.1"/>
    <property type="molecule type" value="Genomic_DNA"/>
</dbReference>
<evidence type="ECO:0000313" key="2">
    <source>
        <dbReference type="Proteomes" id="UP000295375"/>
    </source>
</evidence>
<dbReference type="Proteomes" id="UP000295375">
    <property type="component" value="Unassembled WGS sequence"/>
</dbReference>
<protein>
    <submittedName>
        <fullName evidence="1">Uncharacterized protein</fullName>
    </submittedName>
</protein>
<accession>A0A4R6UFY9</accession>
<keyword evidence="2" id="KW-1185">Reference proteome</keyword>
<name>A0A4R6UFY9_9GAMM</name>
<evidence type="ECO:0000313" key="1">
    <source>
        <dbReference type="EMBL" id="TDQ45678.1"/>
    </source>
</evidence>
<sequence length="89" mass="9565">MLDLQLALVAPVDRCIARLIHEARPFGTAFGAPSLQNYLIFRSQRLGKPASVRGAARIPKALVTEKGISELLSAVAQVLRNQKKKSAAG</sequence>